<dbReference type="InterPro" id="IPR047817">
    <property type="entry name" value="ABC2_TM_bact-type"/>
</dbReference>
<feature type="transmembrane region" description="Helical" evidence="9">
    <location>
        <begin position="359"/>
        <end position="385"/>
    </location>
</feature>
<evidence type="ECO:0000256" key="7">
    <source>
        <dbReference type="ARBA" id="ARBA00022989"/>
    </source>
</evidence>
<dbReference type="GO" id="GO:0140359">
    <property type="term" value="F:ABC-type transporter activity"/>
    <property type="evidence" value="ECO:0007669"/>
    <property type="project" value="InterPro"/>
</dbReference>
<evidence type="ECO:0000313" key="11">
    <source>
        <dbReference type="EMBL" id="VYU06501.1"/>
    </source>
</evidence>
<evidence type="ECO:0000256" key="5">
    <source>
        <dbReference type="ARBA" id="ARBA00022519"/>
    </source>
</evidence>
<dbReference type="GO" id="GO:0015920">
    <property type="term" value="P:lipopolysaccharide transport"/>
    <property type="evidence" value="ECO:0007669"/>
    <property type="project" value="TreeGrafter"/>
</dbReference>
<dbReference type="EMBL" id="CACRTU010000013">
    <property type="protein sequence ID" value="VYU06501.1"/>
    <property type="molecule type" value="Genomic_DNA"/>
</dbReference>
<organism evidence="11">
    <name type="scientific">Clostridium butyricum</name>
    <dbReference type="NCBI Taxonomy" id="1492"/>
    <lineage>
        <taxon>Bacteria</taxon>
        <taxon>Bacillati</taxon>
        <taxon>Bacillota</taxon>
        <taxon>Clostridia</taxon>
        <taxon>Eubacteriales</taxon>
        <taxon>Clostridiaceae</taxon>
        <taxon>Clostridium</taxon>
    </lineage>
</organism>
<dbReference type="RefSeq" id="WP_421757361.1">
    <property type="nucleotide sequence ID" value="NZ_CACRTU010000013.1"/>
</dbReference>
<evidence type="ECO:0000256" key="4">
    <source>
        <dbReference type="ARBA" id="ARBA00022475"/>
    </source>
</evidence>
<keyword evidence="7 9" id="KW-1133">Transmembrane helix</keyword>
<dbReference type="Pfam" id="PF01061">
    <property type="entry name" value="ABC2_membrane"/>
    <property type="match status" value="1"/>
</dbReference>
<dbReference type="AlphaFoldDB" id="A0A6N3BWM5"/>
<evidence type="ECO:0000256" key="3">
    <source>
        <dbReference type="ARBA" id="ARBA00022448"/>
    </source>
</evidence>
<gene>
    <name evidence="11" type="primary">tagG</name>
    <name evidence="11" type="ORF">CBLFYP62_01365</name>
</gene>
<comment type="subcellular location">
    <subcellularLocation>
        <location evidence="1">Cell inner membrane</location>
        <topology evidence="1">Multi-pass membrane protein</topology>
    </subcellularLocation>
    <subcellularLocation>
        <location evidence="9">Cell membrane</location>
        <topology evidence="9">Multi-pass membrane protein</topology>
    </subcellularLocation>
</comment>
<evidence type="ECO:0000256" key="1">
    <source>
        <dbReference type="ARBA" id="ARBA00004429"/>
    </source>
</evidence>
<feature type="transmembrane region" description="Helical" evidence="9">
    <location>
        <begin position="12"/>
        <end position="30"/>
    </location>
</feature>
<keyword evidence="4 9" id="KW-1003">Cell membrane</keyword>
<keyword evidence="3 9" id="KW-0813">Transport</keyword>
<keyword evidence="8 9" id="KW-0472">Membrane</keyword>
<feature type="transmembrane region" description="Helical" evidence="9">
    <location>
        <begin position="391"/>
        <end position="408"/>
    </location>
</feature>
<keyword evidence="5" id="KW-0997">Cell inner membrane</keyword>
<evidence type="ECO:0000256" key="8">
    <source>
        <dbReference type="ARBA" id="ARBA00023136"/>
    </source>
</evidence>
<keyword evidence="6 9" id="KW-0812">Transmembrane</keyword>
<evidence type="ECO:0000256" key="6">
    <source>
        <dbReference type="ARBA" id="ARBA00022692"/>
    </source>
</evidence>
<dbReference type="PANTHER" id="PTHR30413">
    <property type="entry name" value="INNER MEMBRANE TRANSPORT PERMEASE"/>
    <property type="match status" value="1"/>
</dbReference>
<name>A0A6N3BWM5_CLOBU</name>
<dbReference type="PANTHER" id="PTHR30413:SF8">
    <property type="entry name" value="TRANSPORT PERMEASE PROTEIN"/>
    <property type="match status" value="1"/>
</dbReference>
<feature type="domain" description="ABC transmembrane type-2" evidence="10">
    <location>
        <begin position="251"/>
        <end position="469"/>
    </location>
</feature>
<dbReference type="GO" id="GO:0005886">
    <property type="term" value="C:plasma membrane"/>
    <property type="evidence" value="ECO:0007669"/>
    <property type="project" value="UniProtKB-SubCell"/>
</dbReference>
<evidence type="ECO:0000256" key="2">
    <source>
        <dbReference type="ARBA" id="ARBA00007783"/>
    </source>
</evidence>
<sequence length="477" mass="54502">MDIVKSNLKKYSVIAIVAYFVLAILFHNVAGNELYYKASKGNLESVQGSTSTYEITNHFNIKQTFVCKSDEIEYISLQFATFGRMNSGNINVKLINNDKILMDKNLDVSTLIDCGFVDIYADNPISNVQGELLDIEITSEFGENGNAVAPWYNPTLNIEGQQLYMNSEKVNGTICFKTFGRDHIKYSQYYWEFVAIIGAVLAIYLIRLNYKYKNGKKGTIIKFIESSIKYKFLMQQLVNRDFKAKYKRSVLGICWSFLNPLLTMLVQYIVFSTIFKSDIDNYPVYLLSGIILFNFFTEAVGMSLTSIVGNATLITKVYMPKSIYPITKVLSSTINLLISMIPLYIVIIIMNVKITKATLLLPFVILCVIAFCIGLGLILSSAMVFFRDTQFLWGVISLLWMYATPLFYPETIIPAQFMMIYKLNPMYHFIRFFRIVILYGTSPEPMVYFQCLLCAGVMLLIGSIVFKKTQDKFVLYI</sequence>
<accession>A0A6N3BWM5</accession>
<dbReference type="PROSITE" id="PS51012">
    <property type="entry name" value="ABC_TM2"/>
    <property type="match status" value="1"/>
</dbReference>
<reference evidence="11" key="1">
    <citation type="submission" date="2019-11" db="EMBL/GenBank/DDBJ databases">
        <authorList>
            <person name="Feng L."/>
        </authorList>
    </citation>
    <scope>NUCLEOTIDE SEQUENCE</scope>
    <source>
        <strain evidence="11">CButyricumLFYP62</strain>
    </source>
</reference>
<evidence type="ECO:0000259" key="10">
    <source>
        <dbReference type="PROSITE" id="PS51012"/>
    </source>
</evidence>
<feature type="transmembrane region" description="Helical" evidence="9">
    <location>
        <begin position="447"/>
        <end position="466"/>
    </location>
</feature>
<proteinExistence type="inferred from homology"/>
<feature type="transmembrane region" description="Helical" evidence="9">
    <location>
        <begin position="283"/>
        <end position="309"/>
    </location>
</feature>
<comment type="similarity">
    <text evidence="2 9">Belongs to the ABC-2 integral membrane protein family.</text>
</comment>
<dbReference type="InterPro" id="IPR013525">
    <property type="entry name" value="ABC2_TM"/>
</dbReference>
<protein>
    <recommendedName>
        <fullName evidence="9">Transport permease protein</fullName>
    </recommendedName>
</protein>
<feature type="transmembrane region" description="Helical" evidence="9">
    <location>
        <begin position="329"/>
        <end position="352"/>
    </location>
</feature>
<feature type="transmembrane region" description="Helical" evidence="9">
    <location>
        <begin position="189"/>
        <end position="206"/>
    </location>
</feature>
<evidence type="ECO:0000256" key="9">
    <source>
        <dbReference type="RuleBase" id="RU361157"/>
    </source>
</evidence>
<feature type="transmembrane region" description="Helical" evidence="9">
    <location>
        <begin position="250"/>
        <end position="271"/>
    </location>
</feature>